<accession>Q8DHT1</accession>
<proteinExistence type="predicted"/>
<dbReference type="STRING" id="197221.gene:10748470"/>
<sequence>MMSTVVLCPPPLPSPMSERVYYNPRMPLAVYRELAAHLQLLDGVAVRLLPQTCAHFDYELSQIEGIAVAVPPTLDPSTQARYEEILEHYGHQHGGWQC</sequence>
<evidence type="ECO:0000313" key="1">
    <source>
        <dbReference type="EMBL" id="BAC09416.1"/>
    </source>
</evidence>
<keyword evidence="2" id="KW-1185">Reference proteome</keyword>
<dbReference type="EMBL" id="BA000039">
    <property type="protein sequence ID" value="BAC09416.1"/>
    <property type="molecule type" value="Genomic_DNA"/>
</dbReference>
<reference evidence="1 2" key="1">
    <citation type="journal article" date="2002" name="DNA Res.">
        <title>Complete genome structure of the thermophilic cyanobacterium Thermosynechococcus elongatus BP-1.</title>
        <authorList>
            <person name="Nakamura Y."/>
            <person name="Kaneko T."/>
            <person name="Sato S."/>
            <person name="Ikeuchi M."/>
            <person name="Katoh H."/>
            <person name="Sasamoto S."/>
            <person name="Watanabe A."/>
            <person name="Iriguchi M."/>
            <person name="Kawashima K."/>
            <person name="Kimura T."/>
            <person name="Kishida Y."/>
            <person name="Kiyokawa C."/>
            <person name="Kohara M."/>
            <person name="Matsumoto M."/>
            <person name="Matsuno A."/>
            <person name="Nakazaki N."/>
            <person name="Shimpo S."/>
            <person name="Sugimoto M."/>
            <person name="Takeuchi C."/>
            <person name="Yamada M."/>
            <person name="Tabata S."/>
        </authorList>
    </citation>
    <scope>NUCLEOTIDE SEQUENCE [LARGE SCALE GENOMIC DNA]</scope>
    <source>
        <strain evidence="2">IAM M-273 / NIES-2133 / BP-1</strain>
    </source>
</reference>
<name>Q8DHT1_THEVB</name>
<dbReference type="eggNOG" id="ENOG50331IB">
    <property type="taxonomic scope" value="Bacteria"/>
</dbReference>
<dbReference type="AlphaFoldDB" id="Q8DHT1"/>
<gene>
    <name evidence="1" type="ordered locus">tsl1864</name>
</gene>
<dbReference type="KEGG" id="tel:tsl1864"/>
<dbReference type="EnsemblBacteria" id="BAC09416">
    <property type="protein sequence ID" value="BAC09416"/>
    <property type="gene ID" value="BAC09416"/>
</dbReference>
<protein>
    <submittedName>
        <fullName evidence="1">Tsl1864 protein</fullName>
    </submittedName>
</protein>
<dbReference type="Proteomes" id="UP000000440">
    <property type="component" value="Chromosome"/>
</dbReference>
<organism evidence="1 2">
    <name type="scientific">Thermosynechococcus vestitus (strain NIES-2133 / IAM M-273 / BP-1)</name>
    <dbReference type="NCBI Taxonomy" id="197221"/>
    <lineage>
        <taxon>Bacteria</taxon>
        <taxon>Bacillati</taxon>
        <taxon>Cyanobacteriota</taxon>
        <taxon>Cyanophyceae</taxon>
        <taxon>Acaryochloridales</taxon>
        <taxon>Thermosynechococcaceae</taxon>
        <taxon>Thermosynechococcus</taxon>
    </lineage>
</organism>
<evidence type="ECO:0000313" key="2">
    <source>
        <dbReference type="Proteomes" id="UP000000440"/>
    </source>
</evidence>